<name>A0ABN1BH11_9DEIO</name>
<feature type="region of interest" description="Disordered" evidence="1">
    <location>
        <begin position="1"/>
        <end position="24"/>
    </location>
</feature>
<reference evidence="2 3" key="1">
    <citation type="journal article" date="2019" name="Int. J. Syst. Evol. Microbiol.">
        <title>The Global Catalogue of Microorganisms (GCM) 10K type strain sequencing project: providing services to taxonomists for standard genome sequencing and annotation.</title>
        <authorList>
            <consortium name="The Broad Institute Genomics Platform"/>
            <consortium name="The Broad Institute Genome Sequencing Center for Infectious Disease"/>
            <person name="Wu L."/>
            <person name="Ma J."/>
        </authorList>
    </citation>
    <scope>NUCLEOTIDE SEQUENCE [LARGE SCALE GENOMIC DNA]</scope>
    <source>
        <strain evidence="2 3">JCM 14368</strain>
    </source>
</reference>
<dbReference type="Proteomes" id="UP001500191">
    <property type="component" value="Unassembled WGS sequence"/>
</dbReference>
<evidence type="ECO:0000256" key="1">
    <source>
        <dbReference type="SAM" id="MobiDB-lite"/>
    </source>
</evidence>
<evidence type="ECO:0000313" key="2">
    <source>
        <dbReference type="EMBL" id="GAA0497697.1"/>
    </source>
</evidence>
<organism evidence="2 3">
    <name type="scientific">Deinococcus depolymerans</name>
    <dbReference type="NCBI Taxonomy" id="392408"/>
    <lineage>
        <taxon>Bacteria</taxon>
        <taxon>Thermotogati</taxon>
        <taxon>Deinococcota</taxon>
        <taxon>Deinococci</taxon>
        <taxon>Deinococcales</taxon>
        <taxon>Deinococcaceae</taxon>
        <taxon>Deinococcus</taxon>
    </lineage>
</organism>
<sequence>MDVIGGRLRRAAPPPSPLPQRGRGSSVALGRYFAEVIGGCGAGPATDGAAYLRLRAVRPARFAHDGLGCGFGCAAGCLGACRQVLLSQLRLKQVCRLPSEGSCQRS</sequence>
<gene>
    <name evidence="2" type="ORF">GCM10008937_00920</name>
</gene>
<comment type="caution">
    <text evidence="2">The sequence shown here is derived from an EMBL/GenBank/DDBJ whole genome shotgun (WGS) entry which is preliminary data.</text>
</comment>
<keyword evidence="3" id="KW-1185">Reference proteome</keyword>
<proteinExistence type="predicted"/>
<dbReference type="EMBL" id="BAAADB010000003">
    <property type="protein sequence ID" value="GAA0497697.1"/>
    <property type="molecule type" value="Genomic_DNA"/>
</dbReference>
<evidence type="ECO:0000313" key="3">
    <source>
        <dbReference type="Proteomes" id="UP001500191"/>
    </source>
</evidence>
<accession>A0ABN1BH11</accession>
<protein>
    <submittedName>
        <fullName evidence="2">Uncharacterized protein</fullName>
    </submittedName>
</protein>